<name>A0A6C0PA93_9BACL</name>
<geneLocation type="plasmid" evidence="2 3">
    <name>unnamed1</name>
</geneLocation>
<dbReference type="RefSeq" id="WP_162645666.1">
    <property type="nucleotide sequence ID" value="NZ_CP048287.1"/>
</dbReference>
<dbReference type="SUPFAM" id="SSF56601">
    <property type="entry name" value="beta-lactamase/transpeptidase-like"/>
    <property type="match status" value="1"/>
</dbReference>
<keyword evidence="2" id="KW-0614">Plasmid</keyword>
<evidence type="ECO:0000313" key="3">
    <source>
        <dbReference type="Proteomes" id="UP000479114"/>
    </source>
</evidence>
<dbReference type="KEGG" id="prz:GZH47_32045"/>
<accession>A0A6C0PA93</accession>
<feature type="domain" description="Beta-lactamase-related" evidence="1">
    <location>
        <begin position="22"/>
        <end position="334"/>
    </location>
</feature>
<reference evidence="2 3" key="1">
    <citation type="submission" date="2020-02" db="EMBL/GenBank/DDBJ databases">
        <title>Paenibacillus sp. nov., isolated from rhizosphere soil of tomato.</title>
        <authorList>
            <person name="Weon H.-Y."/>
            <person name="Lee S.A."/>
        </authorList>
    </citation>
    <scope>NUCLEOTIDE SEQUENCE [LARGE SCALE GENOMIC DNA]</scope>
    <source>
        <strain evidence="2 3">14171R-81</strain>
        <plasmid evidence="2 3">unnamed1</plasmid>
    </source>
</reference>
<keyword evidence="3" id="KW-1185">Reference proteome</keyword>
<organism evidence="2 3">
    <name type="scientific">Paenibacillus rhizovicinus</name>
    <dbReference type="NCBI Taxonomy" id="2704463"/>
    <lineage>
        <taxon>Bacteria</taxon>
        <taxon>Bacillati</taxon>
        <taxon>Bacillota</taxon>
        <taxon>Bacilli</taxon>
        <taxon>Bacillales</taxon>
        <taxon>Paenibacillaceae</taxon>
        <taxon>Paenibacillus</taxon>
    </lineage>
</organism>
<proteinExistence type="predicted"/>
<evidence type="ECO:0000313" key="2">
    <source>
        <dbReference type="EMBL" id="QHW35520.1"/>
    </source>
</evidence>
<gene>
    <name evidence="2" type="ORF">GZH47_32045</name>
</gene>
<dbReference type="PANTHER" id="PTHR46825:SF9">
    <property type="entry name" value="BETA-LACTAMASE-RELATED DOMAIN-CONTAINING PROTEIN"/>
    <property type="match status" value="1"/>
</dbReference>
<dbReference type="Proteomes" id="UP000479114">
    <property type="component" value="Plasmid unnamed1"/>
</dbReference>
<dbReference type="EMBL" id="CP048287">
    <property type="protein sequence ID" value="QHW35520.1"/>
    <property type="molecule type" value="Genomic_DNA"/>
</dbReference>
<dbReference type="Pfam" id="PF00144">
    <property type="entry name" value="Beta-lactamase"/>
    <property type="match status" value="1"/>
</dbReference>
<dbReference type="InterPro" id="IPR050491">
    <property type="entry name" value="AmpC-like"/>
</dbReference>
<protein>
    <submittedName>
        <fullName evidence="2">Beta-lactamase family protein</fullName>
    </submittedName>
</protein>
<dbReference type="InterPro" id="IPR012338">
    <property type="entry name" value="Beta-lactam/transpept-like"/>
</dbReference>
<dbReference type="AlphaFoldDB" id="A0A6C0PA93"/>
<dbReference type="InterPro" id="IPR001466">
    <property type="entry name" value="Beta-lactam-related"/>
</dbReference>
<dbReference type="Gene3D" id="3.40.710.10">
    <property type="entry name" value="DD-peptidase/beta-lactamase superfamily"/>
    <property type="match status" value="1"/>
</dbReference>
<sequence>MSQEERIGQRIDHLFAEWDYCSSPGAAVAVVREGQIVYRKGYGSASLEYEHPITPSTIFHVASISKQFTAFAIAMLAVEGKLSLEDDIRRYVSGLPDFGEALTFSHLIHHTSGLRDQWELMKLAGWRLDDVRTQDDVMTLIRHQKALNFKPGDEIQYCNSGYTLLAEAVKTASGRTLDEYLNEKAFRPLGMNNTHFHSDHRRIVPNRAYAYTPVESGGYRRYDIQYATIGGTGLFTTAEDLAKWMMNYDTHIAGGPEVMRLMHQCMPLNSGEPTNYAFGLALREYRGLKVVEHGGTDAGYRSSFYRFPDQRFGVIVLANLAPFDPEGLAKRIAEIYLADSFLEAAPEAGDANEGSVQAHPEDGEDQPVLVGSDAVDGIYYSEELDVVYRLTTAEDSISMVHRKMEPMMFKADRVGGFTGPDGTIKLVYEGGRLAGFHYFGHNVRRLWFRRW</sequence>
<dbReference type="PANTHER" id="PTHR46825">
    <property type="entry name" value="D-ALANYL-D-ALANINE-CARBOXYPEPTIDASE/ENDOPEPTIDASE AMPH"/>
    <property type="match status" value="1"/>
</dbReference>
<evidence type="ECO:0000259" key="1">
    <source>
        <dbReference type="Pfam" id="PF00144"/>
    </source>
</evidence>